<evidence type="ECO:0000313" key="2">
    <source>
        <dbReference type="EMBL" id="GMR61755.1"/>
    </source>
</evidence>
<accession>A0AAN5IF03</accession>
<protein>
    <submittedName>
        <fullName evidence="2">Uncharacterized protein</fullName>
    </submittedName>
</protein>
<organism evidence="2 3">
    <name type="scientific">Pristionchus mayeri</name>
    <dbReference type="NCBI Taxonomy" id="1317129"/>
    <lineage>
        <taxon>Eukaryota</taxon>
        <taxon>Metazoa</taxon>
        <taxon>Ecdysozoa</taxon>
        <taxon>Nematoda</taxon>
        <taxon>Chromadorea</taxon>
        <taxon>Rhabditida</taxon>
        <taxon>Rhabditina</taxon>
        <taxon>Diplogasteromorpha</taxon>
        <taxon>Diplogasteroidea</taxon>
        <taxon>Neodiplogasteridae</taxon>
        <taxon>Pristionchus</taxon>
    </lineage>
</organism>
<proteinExistence type="predicted"/>
<reference evidence="3" key="1">
    <citation type="submission" date="2022-10" db="EMBL/GenBank/DDBJ databases">
        <title>Genome assembly of Pristionchus species.</title>
        <authorList>
            <person name="Yoshida K."/>
            <person name="Sommer R.J."/>
        </authorList>
    </citation>
    <scope>NUCLEOTIDE SEQUENCE [LARGE SCALE GENOMIC DNA]</scope>
    <source>
        <strain evidence="3">RS5460</strain>
    </source>
</reference>
<evidence type="ECO:0000313" key="3">
    <source>
        <dbReference type="Proteomes" id="UP001328107"/>
    </source>
</evidence>
<evidence type="ECO:0000256" key="1">
    <source>
        <dbReference type="SAM" id="MobiDB-lite"/>
    </source>
</evidence>
<dbReference type="EMBL" id="BTRK01000006">
    <property type="protein sequence ID" value="GMR61755.1"/>
    <property type="molecule type" value="Genomic_DNA"/>
</dbReference>
<gene>
    <name evidence="2" type="ORF">PMAYCL1PPCAC_31950</name>
</gene>
<feature type="region of interest" description="Disordered" evidence="1">
    <location>
        <begin position="1"/>
        <end position="20"/>
    </location>
</feature>
<dbReference type="AlphaFoldDB" id="A0AAN5IF03"/>
<feature type="non-terminal residue" evidence="2">
    <location>
        <position position="100"/>
    </location>
</feature>
<comment type="caution">
    <text evidence="2">The sequence shown here is derived from an EMBL/GenBank/DDBJ whole genome shotgun (WGS) entry which is preliminary data.</text>
</comment>
<feature type="compositionally biased region" description="Acidic residues" evidence="1">
    <location>
        <begin position="1"/>
        <end position="12"/>
    </location>
</feature>
<keyword evidence="3" id="KW-1185">Reference proteome</keyword>
<name>A0AAN5IF03_9BILA</name>
<sequence length="100" mass="11370">SDDDTEPMEPADSEANSVDGKITMHFPDQYHILKISSENELFFYKFIPGELLVHVPQICAALTPDRESPRFFNISCLGSAETRGHYEQIECARRNGRLPQ</sequence>
<dbReference type="Proteomes" id="UP001328107">
    <property type="component" value="Unassembled WGS sequence"/>
</dbReference>
<feature type="non-terminal residue" evidence="2">
    <location>
        <position position="1"/>
    </location>
</feature>